<reference evidence="1" key="1">
    <citation type="journal article" date="2021" name="Environ. Microbiol.">
        <title>Gene family expansions and transcriptome signatures uncover fungal adaptations to wood decay.</title>
        <authorList>
            <person name="Hage H."/>
            <person name="Miyauchi S."/>
            <person name="Viragh M."/>
            <person name="Drula E."/>
            <person name="Min B."/>
            <person name="Chaduli D."/>
            <person name="Navarro D."/>
            <person name="Favel A."/>
            <person name="Norest M."/>
            <person name="Lesage-Meessen L."/>
            <person name="Balint B."/>
            <person name="Merenyi Z."/>
            <person name="de Eugenio L."/>
            <person name="Morin E."/>
            <person name="Martinez A.T."/>
            <person name="Baldrian P."/>
            <person name="Stursova M."/>
            <person name="Martinez M.J."/>
            <person name="Novotny C."/>
            <person name="Magnuson J.K."/>
            <person name="Spatafora J.W."/>
            <person name="Maurice S."/>
            <person name="Pangilinan J."/>
            <person name="Andreopoulos W."/>
            <person name="LaButti K."/>
            <person name="Hundley H."/>
            <person name="Na H."/>
            <person name="Kuo A."/>
            <person name="Barry K."/>
            <person name="Lipzen A."/>
            <person name="Henrissat B."/>
            <person name="Riley R."/>
            <person name="Ahrendt S."/>
            <person name="Nagy L.G."/>
            <person name="Grigoriev I.V."/>
            <person name="Martin F."/>
            <person name="Rosso M.N."/>
        </authorList>
    </citation>
    <scope>NUCLEOTIDE SEQUENCE</scope>
    <source>
        <strain evidence="1">CBS 384.51</strain>
    </source>
</reference>
<comment type="caution">
    <text evidence="1">The sequence shown here is derived from an EMBL/GenBank/DDBJ whole genome shotgun (WGS) entry which is preliminary data.</text>
</comment>
<dbReference type="EMBL" id="MU274923">
    <property type="protein sequence ID" value="KAI0086452.1"/>
    <property type="molecule type" value="Genomic_DNA"/>
</dbReference>
<organism evidence="1 2">
    <name type="scientific">Irpex rosettiformis</name>
    <dbReference type="NCBI Taxonomy" id="378272"/>
    <lineage>
        <taxon>Eukaryota</taxon>
        <taxon>Fungi</taxon>
        <taxon>Dikarya</taxon>
        <taxon>Basidiomycota</taxon>
        <taxon>Agaricomycotina</taxon>
        <taxon>Agaricomycetes</taxon>
        <taxon>Polyporales</taxon>
        <taxon>Irpicaceae</taxon>
        <taxon>Irpex</taxon>
    </lineage>
</organism>
<evidence type="ECO:0000313" key="1">
    <source>
        <dbReference type="EMBL" id="KAI0086452.1"/>
    </source>
</evidence>
<name>A0ACB8TWQ4_9APHY</name>
<proteinExistence type="predicted"/>
<protein>
    <submittedName>
        <fullName evidence="1">Uncharacterized protein</fullName>
    </submittedName>
</protein>
<accession>A0ACB8TWQ4</accession>
<sequence length="469" mass="52682">MDPLSSSPQVPPDGEFELDLRSRHLEELRQVEIPVSRMPPSPWPSLPGAPSPYDQLVQWSKQALPQIQAAVARQAISPDGIDWEIEVFTLLESAAVYLRDMDKVFEAVIEAQKGTDEGDERALQLLKDSQSDIKKIASLWGLNFEVVCDLLKYTPEGHPFLNGPYVGVFFSKNINKPFLGLAFKGTNIADWREVLVDLKFALIMATGNNLWGSPIHRGFYQTMFLKFPHVQQAPIDYIKNMIDKFLVNYPVPPGIPIYLHSTGHSLGGAYATLCYAELMRLSSYNLSDFTASVDTLQDDEHGRELGNFFSQLKARNFLLRDLYSFGCPRLGGVMNKKDWASQYTKALYSHTGKSWRVVNEYDPVTAVPPVIPWSSTPWNHVDNGYQVSNKGYPKALPSEVGTRPGISIKPWNFPYHSTAKYFQNLYNASIAGMSGDEAKPITVDWVEEVPPEEVWSEMEAEAQALLATE</sequence>
<keyword evidence="2" id="KW-1185">Reference proteome</keyword>
<dbReference type="Proteomes" id="UP001055072">
    <property type="component" value="Unassembled WGS sequence"/>
</dbReference>
<gene>
    <name evidence="1" type="ORF">BDY19DRAFT_343649</name>
</gene>
<evidence type="ECO:0000313" key="2">
    <source>
        <dbReference type="Proteomes" id="UP001055072"/>
    </source>
</evidence>